<evidence type="ECO:0008006" key="4">
    <source>
        <dbReference type="Google" id="ProtNLM"/>
    </source>
</evidence>
<dbReference type="STRING" id="1330534.L323_02675"/>
<dbReference type="RefSeq" id="WP_020814168.1">
    <property type="nucleotide sequence ID" value="NZ_ATAY01000014.1"/>
</dbReference>
<sequence>MIQFLKDNIATILISAVVFGLMAWVIIYRIRQRKNGESSCGCGCSGCPESSRCHK</sequence>
<organism evidence="2 3">
    <name type="scientific">Ruminiclostridium papyrosolvens C7</name>
    <dbReference type="NCBI Taxonomy" id="1330534"/>
    <lineage>
        <taxon>Bacteria</taxon>
        <taxon>Bacillati</taxon>
        <taxon>Bacillota</taxon>
        <taxon>Clostridia</taxon>
        <taxon>Eubacteriales</taxon>
        <taxon>Oscillospiraceae</taxon>
        <taxon>Ruminiclostridium</taxon>
    </lineage>
</organism>
<comment type="caution">
    <text evidence="2">The sequence shown here is derived from an EMBL/GenBank/DDBJ whole genome shotgun (WGS) entry which is preliminary data.</text>
</comment>
<dbReference type="Proteomes" id="UP000016860">
    <property type="component" value="Unassembled WGS sequence"/>
</dbReference>
<gene>
    <name evidence="2" type="ORF">L323_02675</name>
</gene>
<dbReference type="PATRIC" id="fig|1330534.3.peg.533"/>
<protein>
    <recommendedName>
        <fullName evidence="4">FeoB-associated Cys-rich membrane protein</fullName>
    </recommendedName>
</protein>
<evidence type="ECO:0000256" key="1">
    <source>
        <dbReference type="SAM" id="Phobius"/>
    </source>
</evidence>
<accession>U4R721</accession>
<evidence type="ECO:0000313" key="3">
    <source>
        <dbReference type="Proteomes" id="UP000016860"/>
    </source>
</evidence>
<keyword evidence="1" id="KW-0812">Transmembrane</keyword>
<dbReference type="AlphaFoldDB" id="U4R721"/>
<reference evidence="2 3" key="1">
    <citation type="journal article" date="2013" name="Genome Announc.">
        <title>Draft Genome Sequence of the Cellulolytic Bacterium Clostridium papyrosolvens C7 (ATCC 700395).</title>
        <authorList>
            <person name="Zepeda V."/>
            <person name="Dassa B."/>
            <person name="Borovok I."/>
            <person name="Lamed R."/>
            <person name="Bayer E.A."/>
            <person name="Cate J.H."/>
        </authorList>
    </citation>
    <scope>NUCLEOTIDE SEQUENCE [LARGE SCALE GENOMIC DNA]</scope>
    <source>
        <strain evidence="2 3">C7</strain>
    </source>
</reference>
<keyword evidence="1" id="KW-0472">Membrane</keyword>
<keyword evidence="1" id="KW-1133">Transmembrane helix</keyword>
<name>U4R721_9FIRM</name>
<evidence type="ECO:0000313" key="2">
    <source>
        <dbReference type="EMBL" id="EPR13854.1"/>
    </source>
</evidence>
<dbReference type="OrthoDB" id="1740115at2"/>
<dbReference type="EMBL" id="ATAY01000014">
    <property type="protein sequence ID" value="EPR13854.1"/>
    <property type="molecule type" value="Genomic_DNA"/>
</dbReference>
<feature type="transmembrane region" description="Helical" evidence="1">
    <location>
        <begin position="12"/>
        <end position="30"/>
    </location>
</feature>
<dbReference type="Pfam" id="PF12669">
    <property type="entry name" value="FeoB_associated"/>
    <property type="match status" value="1"/>
</dbReference>
<proteinExistence type="predicted"/>